<feature type="transmembrane region" description="Helical" evidence="1">
    <location>
        <begin position="78"/>
        <end position="95"/>
    </location>
</feature>
<dbReference type="OrthoDB" id="3389096at2"/>
<dbReference type="EMBL" id="FMIB01000002">
    <property type="protein sequence ID" value="SCL61255.1"/>
    <property type="molecule type" value="Genomic_DNA"/>
</dbReference>
<reference evidence="3" key="1">
    <citation type="submission" date="2016-06" db="EMBL/GenBank/DDBJ databases">
        <authorList>
            <person name="Varghese N."/>
            <person name="Submissions Spin"/>
        </authorList>
    </citation>
    <scope>NUCLEOTIDE SEQUENCE [LARGE SCALE GENOMIC DNA]</scope>
    <source>
        <strain evidence="3">DSM 44151</strain>
    </source>
</reference>
<keyword evidence="1" id="KW-0812">Transmembrane</keyword>
<sequence>MRTAAEPVEVRRPSAVRALTTLLAVTAAATVVVELLNYWYAPEQEFGLAVRTGWAMLRSLGFLVLIGHVKRGRAVAKPFGLILSVTTVFAVGRLVVPRAGVPPLPGLLGFGVLTALCVAVVALLYRSDAVSGHLVRHRKGLVVEGGVISWREVVPKRPPVTGWLLTARVAAFTYSPLMLVPALIATGSILDGRISAVPAVLFWFAAGIAVSYAVLFCTAFLMRDRPWARKLLVAITLATLAVDLPLCWWLLGVDGLIRDGAPLVTAALLTLYSLNRTRPPTPTPHPSPSSAR</sequence>
<feature type="transmembrane region" description="Helical" evidence="1">
    <location>
        <begin position="231"/>
        <end position="251"/>
    </location>
</feature>
<protein>
    <submittedName>
        <fullName evidence="2">Uncharacterized protein</fullName>
    </submittedName>
</protein>
<evidence type="ECO:0000256" key="1">
    <source>
        <dbReference type="SAM" id="Phobius"/>
    </source>
</evidence>
<keyword evidence="1" id="KW-0472">Membrane</keyword>
<proteinExistence type="predicted"/>
<evidence type="ECO:0000313" key="3">
    <source>
        <dbReference type="Proteomes" id="UP000198605"/>
    </source>
</evidence>
<feature type="transmembrane region" description="Helical" evidence="1">
    <location>
        <begin position="21"/>
        <end position="40"/>
    </location>
</feature>
<dbReference type="STRING" id="47854.GA0070603_3170"/>
<name>A0A1C6V4R5_9ACTN</name>
<gene>
    <name evidence="2" type="ORF">GA0070603_3170</name>
</gene>
<feature type="transmembrane region" description="Helical" evidence="1">
    <location>
        <begin position="46"/>
        <end position="66"/>
    </location>
</feature>
<evidence type="ECO:0000313" key="2">
    <source>
        <dbReference type="EMBL" id="SCL61255.1"/>
    </source>
</evidence>
<keyword evidence="1" id="KW-1133">Transmembrane helix</keyword>
<feature type="transmembrane region" description="Helical" evidence="1">
    <location>
        <begin position="165"/>
        <end position="189"/>
    </location>
</feature>
<feature type="transmembrane region" description="Helical" evidence="1">
    <location>
        <begin position="201"/>
        <end position="222"/>
    </location>
</feature>
<dbReference type="GeneID" id="43279813"/>
<feature type="transmembrane region" description="Helical" evidence="1">
    <location>
        <begin position="107"/>
        <end position="125"/>
    </location>
</feature>
<keyword evidence="3" id="KW-1185">Reference proteome</keyword>
<accession>A0A1C6V4R5</accession>
<organism evidence="2 3">
    <name type="scientific">Micromonospora chersina</name>
    <dbReference type="NCBI Taxonomy" id="47854"/>
    <lineage>
        <taxon>Bacteria</taxon>
        <taxon>Bacillati</taxon>
        <taxon>Actinomycetota</taxon>
        <taxon>Actinomycetes</taxon>
        <taxon>Micromonosporales</taxon>
        <taxon>Micromonosporaceae</taxon>
        <taxon>Micromonospora</taxon>
    </lineage>
</organism>
<dbReference type="Proteomes" id="UP000198605">
    <property type="component" value="Unassembled WGS sequence"/>
</dbReference>
<dbReference type="RefSeq" id="WP_091314020.1">
    <property type="nucleotide sequence ID" value="NZ_FMIB01000002.1"/>
</dbReference>
<dbReference type="AlphaFoldDB" id="A0A1C6V4R5"/>